<feature type="compositionally biased region" description="Polar residues" evidence="1">
    <location>
        <begin position="14"/>
        <end position="30"/>
    </location>
</feature>
<gene>
    <name evidence="2" type="ORF">IC230_12770</name>
</gene>
<reference evidence="2" key="1">
    <citation type="submission" date="2020-09" db="EMBL/GenBank/DDBJ databases">
        <authorList>
            <person name="Kim M.K."/>
        </authorList>
    </citation>
    <scope>NUCLEOTIDE SEQUENCE</scope>
    <source>
        <strain evidence="2">BT704</strain>
    </source>
</reference>
<feature type="region of interest" description="Disordered" evidence="1">
    <location>
        <begin position="1"/>
        <end position="36"/>
    </location>
</feature>
<evidence type="ECO:0000256" key="1">
    <source>
        <dbReference type="SAM" id="MobiDB-lite"/>
    </source>
</evidence>
<evidence type="ECO:0000313" key="2">
    <source>
        <dbReference type="EMBL" id="MBD2753770.1"/>
    </source>
</evidence>
<protein>
    <submittedName>
        <fullName evidence="2">Uncharacterized protein</fullName>
    </submittedName>
</protein>
<keyword evidence="3" id="KW-1185">Reference proteome</keyword>
<name>A0A927B1C9_9BACT</name>
<sequence>MSTGQSYVGKGNYAPTSTESAKNGPNSPDTPDNRQETIDAAQSALLALVDDYVNIGYVSGPIQAINDLLYAWLITPSTNLQNQTGQNQLYTVLELIGFLTKLYELQVNVEFTAKEKEVSRGN</sequence>
<organism evidence="2 3">
    <name type="scientific">Spirosoma validum</name>
    <dbReference type="NCBI Taxonomy" id="2771355"/>
    <lineage>
        <taxon>Bacteria</taxon>
        <taxon>Pseudomonadati</taxon>
        <taxon>Bacteroidota</taxon>
        <taxon>Cytophagia</taxon>
        <taxon>Cytophagales</taxon>
        <taxon>Cytophagaceae</taxon>
        <taxon>Spirosoma</taxon>
    </lineage>
</organism>
<proteinExistence type="predicted"/>
<dbReference type="AlphaFoldDB" id="A0A927B1C9"/>
<comment type="caution">
    <text evidence="2">The sequence shown here is derived from an EMBL/GenBank/DDBJ whole genome shotgun (WGS) entry which is preliminary data.</text>
</comment>
<dbReference type="EMBL" id="JACXAA010000004">
    <property type="protein sequence ID" value="MBD2753770.1"/>
    <property type="molecule type" value="Genomic_DNA"/>
</dbReference>
<accession>A0A927B1C9</accession>
<dbReference type="RefSeq" id="WP_191039418.1">
    <property type="nucleotide sequence ID" value="NZ_JACXAA010000004.1"/>
</dbReference>
<evidence type="ECO:0000313" key="3">
    <source>
        <dbReference type="Proteomes" id="UP000653797"/>
    </source>
</evidence>
<dbReference type="Proteomes" id="UP000653797">
    <property type="component" value="Unassembled WGS sequence"/>
</dbReference>